<dbReference type="AlphaFoldDB" id="A0AAP6WNA1"/>
<dbReference type="CDD" id="cd22784">
    <property type="entry name" value="DPBB_MltA_YuiC-like"/>
    <property type="match status" value="1"/>
</dbReference>
<gene>
    <name evidence="2" type="ORF">G6Z34_12955</name>
</gene>
<dbReference type="InterPro" id="IPR051933">
    <property type="entry name" value="Resuscitation_pf_RpfB"/>
</dbReference>
<protein>
    <recommendedName>
        <fullName evidence="4">3D domain-containing protein</fullName>
    </recommendedName>
</protein>
<keyword evidence="1" id="KW-0732">Signal</keyword>
<reference evidence="2 3" key="1">
    <citation type="submission" date="2020-02" db="EMBL/GenBank/DDBJ databases">
        <title>Genomic Insights into the Phylogeny and Genetic Plasticity of the Human and Animal Enteric Pathogen Clostridium perfringens.</title>
        <authorList>
            <person name="Feng Y."/>
            <person name="Hu Y."/>
        </authorList>
    </citation>
    <scope>NUCLEOTIDE SEQUENCE [LARGE SCALE GENOMIC DNA]</scope>
    <source>
        <strain evidence="2 3">CP-40</strain>
    </source>
</reference>
<evidence type="ECO:0008006" key="4">
    <source>
        <dbReference type="Google" id="ProtNLM"/>
    </source>
</evidence>
<dbReference type="Proteomes" id="UP000481454">
    <property type="component" value="Unassembled WGS sequence"/>
</dbReference>
<sequence>MKGRIVSVLCCLPLLLGITDKVLDKSNLHNKFKLNIQDNQYPLEDNKFKKIKEESEQLKKQQMLKEIGEGLKQQNEEKLREQKKQEEISSRGLTGEVKEIDFILSFYSSLPEENGNCTVTCTGQPLRYGIVASNVYPLGTKIYLEGYGLFTVADRGGSHFDNYNRLDVLIPKEGDESVNQYRRRVNNMGKPHVKGYVQIK</sequence>
<evidence type="ECO:0000256" key="1">
    <source>
        <dbReference type="ARBA" id="ARBA00022729"/>
    </source>
</evidence>
<dbReference type="PANTHER" id="PTHR39160:SF4">
    <property type="entry name" value="RESUSCITATION-PROMOTING FACTOR RPFB"/>
    <property type="match status" value="1"/>
</dbReference>
<evidence type="ECO:0000313" key="2">
    <source>
        <dbReference type="EMBL" id="NGU30993.1"/>
    </source>
</evidence>
<organism evidence="2 3">
    <name type="scientific">Clostridium perfringens</name>
    <dbReference type="NCBI Taxonomy" id="1502"/>
    <lineage>
        <taxon>Bacteria</taxon>
        <taxon>Bacillati</taxon>
        <taxon>Bacillota</taxon>
        <taxon>Clostridia</taxon>
        <taxon>Eubacteriales</taxon>
        <taxon>Clostridiaceae</taxon>
        <taxon>Clostridium</taxon>
    </lineage>
</organism>
<proteinExistence type="predicted"/>
<evidence type="ECO:0000313" key="3">
    <source>
        <dbReference type="Proteomes" id="UP000481454"/>
    </source>
</evidence>
<accession>A0AAP6WNA1</accession>
<dbReference type="EMBL" id="JAALLZ010000006">
    <property type="protein sequence ID" value="NGU30993.1"/>
    <property type="molecule type" value="Genomic_DNA"/>
</dbReference>
<name>A0AAP6WNA1_CLOPF</name>
<dbReference type="PANTHER" id="PTHR39160">
    <property type="entry name" value="CELL WALL-BINDING PROTEIN YOCH"/>
    <property type="match status" value="1"/>
</dbReference>
<dbReference type="RefSeq" id="WP_164800938.1">
    <property type="nucleotide sequence ID" value="NZ_JAALLZ010000006.1"/>
</dbReference>
<comment type="caution">
    <text evidence="2">The sequence shown here is derived from an EMBL/GenBank/DDBJ whole genome shotgun (WGS) entry which is preliminary data.</text>
</comment>